<organism evidence="3 4">
    <name type="scientific">Virgisporangium aliadipatigenens</name>
    <dbReference type="NCBI Taxonomy" id="741659"/>
    <lineage>
        <taxon>Bacteria</taxon>
        <taxon>Bacillati</taxon>
        <taxon>Actinomycetota</taxon>
        <taxon>Actinomycetes</taxon>
        <taxon>Micromonosporales</taxon>
        <taxon>Micromonosporaceae</taxon>
        <taxon>Virgisporangium</taxon>
    </lineage>
</organism>
<proteinExistence type="predicted"/>
<dbReference type="EMBL" id="BOPF01000006">
    <property type="protein sequence ID" value="GIJ45011.1"/>
    <property type="molecule type" value="Genomic_DNA"/>
</dbReference>
<protein>
    <submittedName>
        <fullName evidence="3">Putative xylitol oxidase</fullName>
    </submittedName>
</protein>
<dbReference type="SUPFAM" id="SSF56176">
    <property type="entry name" value="FAD-binding/transporter-associated domain-like"/>
    <property type="match status" value="1"/>
</dbReference>
<evidence type="ECO:0000256" key="1">
    <source>
        <dbReference type="ARBA" id="ARBA00023002"/>
    </source>
</evidence>
<keyword evidence="1" id="KW-0560">Oxidoreductase</keyword>
<dbReference type="Gene3D" id="3.30.70.2530">
    <property type="match status" value="1"/>
</dbReference>
<dbReference type="InterPro" id="IPR016167">
    <property type="entry name" value="FAD-bd_PCMH_sub1"/>
</dbReference>
<dbReference type="PROSITE" id="PS51387">
    <property type="entry name" value="FAD_PCMH"/>
    <property type="match status" value="1"/>
</dbReference>
<dbReference type="InterPro" id="IPR016166">
    <property type="entry name" value="FAD-bd_PCMH"/>
</dbReference>
<sequence>MTLRNWAGNVEFTAARVHRPSTVDELRSVVAGASSVRALGTGHSFNRIADGPSLVSVAGLPPTVDLDGSTVTVAAGVRYGELARHLHAAGYALHNLGSLPHISVAGAVSTGTHGSGDRNGSLASAVAALELVDASGGIVTLRRGTEEFDAAVVGLGAFGVVTRVTLDVEPTYEVRQYVYDGLPWPEVTGSLFEAGYSVSVFTAWAGDERNQVWVKQRVHEEPPPATLAGAVRADGPRHPVPGMPVENCTVQGGAPGPWHERLPHFKLEFTPSSGEELQSEYLIDRRHAPDALAALYDVREKIAAVLQVSELRTIAADPLWLSMSHDRDSLAVHFTWIADTAAVLPVVRLVEERLAPFAPRPHWGKVFTVPGAELRTRYERWSDWAAAVVRADPAGKFRNPYLDDLL</sequence>
<dbReference type="Pfam" id="PF04030">
    <property type="entry name" value="ALO"/>
    <property type="match status" value="1"/>
</dbReference>
<dbReference type="GO" id="GO:0071949">
    <property type="term" value="F:FAD binding"/>
    <property type="evidence" value="ECO:0007669"/>
    <property type="project" value="InterPro"/>
</dbReference>
<dbReference type="InterPro" id="IPR010031">
    <property type="entry name" value="FAD_lactone_oxidase-like"/>
</dbReference>
<keyword evidence="4" id="KW-1185">Reference proteome</keyword>
<dbReference type="Proteomes" id="UP000619260">
    <property type="component" value="Unassembled WGS sequence"/>
</dbReference>
<dbReference type="InterPro" id="IPR006094">
    <property type="entry name" value="Oxid_FAD_bind_N"/>
</dbReference>
<dbReference type="Gene3D" id="3.30.70.2520">
    <property type="match status" value="1"/>
</dbReference>
<dbReference type="GO" id="GO:0003885">
    <property type="term" value="F:D-arabinono-1,4-lactone oxidase activity"/>
    <property type="evidence" value="ECO:0007669"/>
    <property type="project" value="InterPro"/>
</dbReference>
<dbReference type="GO" id="GO:0080049">
    <property type="term" value="F:L-gulono-1,4-lactone dehydrogenase activity"/>
    <property type="evidence" value="ECO:0007669"/>
    <property type="project" value="TreeGrafter"/>
</dbReference>
<reference evidence="3" key="1">
    <citation type="submission" date="2021-01" db="EMBL/GenBank/DDBJ databases">
        <title>Whole genome shotgun sequence of Virgisporangium aliadipatigenens NBRC 105644.</title>
        <authorList>
            <person name="Komaki H."/>
            <person name="Tamura T."/>
        </authorList>
    </citation>
    <scope>NUCLEOTIDE SEQUENCE</scope>
    <source>
        <strain evidence="3">NBRC 105644</strain>
    </source>
</reference>
<dbReference type="GO" id="GO:0016020">
    <property type="term" value="C:membrane"/>
    <property type="evidence" value="ECO:0007669"/>
    <property type="project" value="InterPro"/>
</dbReference>
<dbReference type="RefSeq" id="WP_275415558.1">
    <property type="nucleotide sequence ID" value="NZ_BOPF01000006.1"/>
</dbReference>
<name>A0A8J4DPJ8_9ACTN</name>
<dbReference type="PANTHER" id="PTHR43762:SF1">
    <property type="entry name" value="D-ARABINONO-1,4-LACTONE OXIDASE"/>
    <property type="match status" value="1"/>
</dbReference>
<dbReference type="AlphaFoldDB" id="A0A8J4DPJ8"/>
<dbReference type="InterPro" id="IPR016169">
    <property type="entry name" value="FAD-bd_PCMH_sub2"/>
</dbReference>
<accession>A0A8J4DPJ8</accession>
<gene>
    <name evidence="3" type="primary">xyoA</name>
    <name evidence="3" type="ORF">Val02_18970</name>
</gene>
<comment type="caution">
    <text evidence="3">The sequence shown here is derived from an EMBL/GenBank/DDBJ whole genome shotgun (WGS) entry which is preliminary data.</text>
</comment>
<dbReference type="Pfam" id="PF01565">
    <property type="entry name" value="FAD_binding_4"/>
    <property type="match status" value="1"/>
</dbReference>
<feature type="domain" description="FAD-binding PCMH-type" evidence="2">
    <location>
        <begin position="10"/>
        <end position="171"/>
    </location>
</feature>
<evidence type="ECO:0000259" key="2">
    <source>
        <dbReference type="PROSITE" id="PS51387"/>
    </source>
</evidence>
<dbReference type="InterPro" id="IPR016171">
    <property type="entry name" value="Vanillyl_alc_oxidase_C-sub2"/>
</dbReference>
<dbReference type="Gene3D" id="1.10.45.10">
    <property type="entry name" value="Vanillyl-alcohol Oxidase, Chain A, domain 4"/>
    <property type="match status" value="1"/>
</dbReference>
<dbReference type="PIRSF" id="PIRSF000136">
    <property type="entry name" value="LGO_GLO"/>
    <property type="match status" value="1"/>
</dbReference>
<evidence type="ECO:0000313" key="3">
    <source>
        <dbReference type="EMBL" id="GIJ45011.1"/>
    </source>
</evidence>
<dbReference type="Gene3D" id="3.30.465.10">
    <property type="match status" value="1"/>
</dbReference>
<dbReference type="InterPro" id="IPR036318">
    <property type="entry name" value="FAD-bd_PCMH-like_sf"/>
</dbReference>
<evidence type="ECO:0000313" key="4">
    <source>
        <dbReference type="Proteomes" id="UP000619260"/>
    </source>
</evidence>
<dbReference type="PANTHER" id="PTHR43762">
    <property type="entry name" value="L-GULONOLACTONE OXIDASE"/>
    <property type="match status" value="1"/>
</dbReference>
<dbReference type="InterPro" id="IPR007173">
    <property type="entry name" value="ALO_C"/>
</dbReference>
<dbReference type="Gene3D" id="3.30.43.10">
    <property type="entry name" value="Uridine Diphospho-n-acetylenolpyruvylglucosamine Reductase, domain 2"/>
    <property type="match status" value="1"/>
</dbReference>